<sequence length="72" mass="8102">MLWDHSERLILAFALLNSGPGTTNRITKNLRVCGDCHTLIKMISKLVSREIIMKDSDAYAHVVEIGELMEVC</sequence>
<accession>A0A2Z6N2X3</accession>
<proteinExistence type="inferred from homology"/>
<feature type="domain" description="DYW" evidence="2">
    <location>
        <begin position="1"/>
        <end position="62"/>
    </location>
</feature>
<dbReference type="InterPro" id="IPR032867">
    <property type="entry name" value="DYW_dom"/>
</dbReference>
<protein>
    <recommendedName>
        <fullName evidence="2">DYW domain-containing protein</fullName>
    </recommendedName>
</protein>
<reference evidence="4" key="1">
    <citation type="journal article" date="2017" name="Front. Plant Sci.">
        <title>Climate Clever Clovers: New Paradigm to Reduce the Environmental Footprint of Ruminants by Breeding Low Methanogenic Forages Utilizing Haplotype Variation.</title>
        <authorList>
            <person name="Kaur P."/>
            <person name="Appels R."/>
            <person name="Bayer P.E."/>
            <person name="Keeble-Gagnere G."/>
            <person name="Wang J."/>
            <person name="Hirakawa H."/>
            <person name="Shirasawa K."/>
            <person name="Vercoe P."/>
            <person name="Stefanova K."/>
            <person name="Durmic Z."/>
            <person name="Nichols P."/>
            <person name="Revell C."/>
            <person name="Isobe S.N."/>
            <person name="Edwards D."/>
            <person name="Erskine W."/>
        </authorList>
    </citation>
    <scope>NUCLEOTIDE SEQUENCE [LARGE SCALE GENOMIC DNA]</scope>
    <source>
        <strain evidence="4">cv. Daliak</strain>
    </source>
</reference>
<dbReference type="EMBL" id="DF973749">
    <property type="protein sequence ID" value="GAU39198.1"/>
    <property type="molecule type" value="Genomic_DNA"/>
</dbReference>
<organism evidence="3 4">
    <name type="scientific">Trifolium subterraneum</name>
    <name type="common">Subterranean clover</name>
    <dbReference type="NCBI Taxonomy" id="3900"/>
    <lineage>
        <taxon>Eukaryota</taxon>
        <taxon>Viridiplantae</taxon>
        <taxon>Streptophyta</taxon>
        <taxon>Embryophyta</taxon>
        <taxon>Tracheophyta</taxon>
        <taxon>Spermatophyta</taxon>
        <taxon>Magnoliopsida</taxon>
        <taxon>eudicotyledons</taxon>
        <taxon>Gunneridae</taxon>
        <taxon>Pentapetalae</taxon>
        <taxon>rosids</taxon>
        <taxon>fabids</taxon>
        <taxon>Fabales</taxon>
        <taxon>Fabaceae</taxon>
        <taxon>Papilionoideae</taxon>
        <taxon>50 kb inversion clade</taxon>
        <taxon>NPAAA clade</taxon>
        <taxon>Hologalegina</taxon>
        <taxon>IRL clade</taxon>
        <taxon>Trifolieae</taxon>
        <taxon>Trifolium</taxon>
    </lineage>
</organism>
<evidence type="ECO:0000256" key="1">
    <source>
        <dbReference type="ARBA" id="ARBA00006643"/>
    </source>
</evidence>
<dbReference type="Proteomes" id="UP000242715">
    <property type="component" value="Unassembled WGS sequence"/>
</dbReference>
<dbReference type="Pfam" id="PF14432">
    <property type="entry name" value="DYW_deaminase"/>
    <property type="match status" value="1"/>
</dbReference>
<evidence type="ECO:0000313" key="4">
    <source>
        <dbReference type="Proteomes" id="UP000242715"/>
    </source>
</evidence>
<evidence type="ECO:0000259" key="2">
    <source>
        <dbReference type="Pfam" id="PF14432"/>
    </source>
</evidence>
<comment type="similarity">
    <text evidence="1">Belongs to the PPR family. PCMP-H subfamily.</text>
</comment>
<keyword evidence="4" id="KW-1185">Reference proteome</keyword>
<dbReference type="GO" id="GO:0008270">
    <property type="term" value="F:zinc ion binding"/>
    <property type="evidence" value="ECO:0007669"/>
    <property type="project" value="InterPro"/>
</dbReference>
<dbReference type="OrthoDB" id="1381653at2759"/>
<name>A0A2Z6N2X3_TRISU</name>
<gene>
    <name evidence="3" type="ORF">TSUD_270420</name>
</gene>
<evidence type="ECO:0000313" key="3">
    <source>
        <dbReference type="EMBL" id="GAU39198.1"/>
    </source>
</evidence>
<dbReference type="AlphaFoldDB" id="A0A2Z6N2X3"/>